<gene>
    <name evidence="2" type="ORF">SAMN05660199_00682</name>
</gene>
<dbReference type="Gene3D" id="3.40.630.30">
    <property type="match status" value="1"/>
</dbReference>
<dbReference type="InterPro" id="IPR016181">
    <property type="entry name" value="Acyl_CoA_acyltransferase"/>
</dbReference>
<dbReference type="GO" id="GO:0016747">
    <property type="term" value="F:acyltransferase activity, transferring groups other than amino-acyl groups"/>
    <property type="evidence" value="ECO:0007669"/>
    <property type="project" value="InterPro"/>
</dbReference>
<feature type="domain" description="N-acetyltransferase" evidence="1">
    <location>
        <begin position="3"/>
        <end position="189"/>
    </location>
</feature>
<proteinExistence type="predicted"/>
<keyword evidence="3" id="KW-1185">Reference proteome</keyword>
<dbReference type="RefSeq" id="WP_091239769.1">
    <property type="nucleotide sequence ID" value="NZ_FNIR01000002.1"/>
</dbReference>
<dbReference type="Proteomes" id="UP000199088">
    <property type="component" value="Unassembled WGS sequence"/>
</dbReference>
<protein>
    <recommendedName>
        <fullName evidence="1">N-acetyltransferase domain-containing protein</fullName>
    </recommendedName>
</protein>
<dbReference type="EMBL" id="FNIR01000002">
    <property type="protein sequence ID" value="SDN78700.1"/>
    <property type="molecule type" value="Genomic_DNA"/>
</dbReference>
<evidence type="ECO:0000313" key="2">
    <source>
        <dbReference type="EMBL" id="SDN78700.1"/>
    </source>
</evidence>
<sequence length="189" mass="20730">MALTVRAVDAASFDDVQTVLGTRGQAARCQCQGYRLGWYDQHSDDVAGRRELLRDQVAEGYGLLAHDDGEPVGWCAVAPRADLGYLRKTTWSGRQEDPQDPRVWAVTCFVTRAGHRRQGVMRALAAGTVPLARDAGAGVVEAYPMKPAPGGKDVPWGELHVGELQVFLDAGYRVAHVPSLRRVVVRYEF</sequence>
<organism evidence="2 3">
    <name type="scientific">Klenkia soli</name>
    <dbReference type="NCBI Taxonomy" id="1052260"/>
    <lineage>
        <taxon>Bacteria</taxon>
        <taxon>Bacillati</taxon>
        <taxon>Actinomycetota</taxon>
        <taxon>Actinomycetes</taxon>
        <taxon>Geodermatophilales</taxon>
        <taxon>Geodermatophilaceae</taxon>
        <taxon>Klenkia</taxon>
    </lineage>
</organism>
<name>A0A1H0E8H7_9ACTN</name>
<accession>A0A1H0E8H7</accession>
<dbReference type="Pfam" id="PF00583">
    <property type="entry name" value="Acetyltransf_1"/>
    <property type="match status" value="1"/>
</dbReference>
<dbReference type="SUPFAM" id="SSF55729">
    <property type="entry name" value="Acyl-CoA N-acyltransferases (Nat)"/>
    <property type="match status" value="1"/>
</dbReference>
<dbReference type="PROSITE" id="PS51186">
    <property type="entry name" value="GNAT"/>
    <property type="match status" value="1"/>
</dbReference>
<dbReference type="STRING" id="1052260.SAMN05660199_00682"/>
<dbReference type="OrthoDB" id="3239945at2"/>
<evidence type="ECO:0000259" key="1">
    <source>
        <dbReference type="PROSITE" id="PS51186"/>
    </source>
</evidence>
<dbReference type="InterPro" id="IPR000182">
    <property type="entry name" value="GNAT_dom"/>
</dbReference>
<evidence type="ECO:0000313" key="3">
    <source>
        <dbReference type="Proteomes" id="UP000199088"/>
    </source>
</evidence>
<dbReference type="AlphaFoldDB" id="A0A1H0E8H7"/>
<dbReference type="CDD" id="cd04301">
    <property type="entry name" value="NAT_SF"/>
    <property type="match status" value="1"/>
</dbReference>
<reference evidence="3" key="1">
    <citation type="submission" date="2016-10" db="EMBL/GenBank/DDBJ databases">
        <authorList>
            <person name="Varghese N."/>
            <person name="Submissions S."/>
        </authorList>
    </citation>
    <scope>NUCLEOTIDE SEQUENCE [LARGE SCALE GENOMIC DNA]</scope>
    <source>
        <strain evidence="3">DSM 45843</strain>
    </source>
</reference>